<accession>A0AAN9EHK3</accession>
<evidence type="ECO:0000313" key="2">
    <source>
        <dbReference type="Proteomes" id="UP001372338"/>
    </source>
</evidence>
<keyword evidence="2" id="KW-1185">Reference proteome</keyword>
<dbReference type="EMBL" id="JAYWIO010000006">
    <property type="protein sequence ID" value="KAK7257669.1"/>
    <property type="molecule type" value="Genomic_DNA"/>
</dbReference>
<evidence type="ECO:0000313" key="1">
    <source>
        <dbReference type="EMBL" id="KAK7257669.1"/>
    </source>
</evidence>
<proteinExistence type="predicted"/>
<comment type="caution">
    <text evidence="1">The sequence shown here is derived from an EMBL/GenBank/DDBJ whole genome shotgun (WGS) entry which is preliminary data.</text>
</comment>
<gene>
    <name evidence="1" type="ORF">RIF29_31811</name>
</gene>
<dbReference type="Proteomes" id="UP001372338">
    <property type="component" value="Unassembled WGS sequence"/>
</dbReference>
<reference evidence="1 2" key="1">
    <citation type="submission" date="2024-01" db="EMBL/GenBank/DDBJ databases">
        <title>The genomes of 5 underutilized Papilionoideae crops provide insights into root nodulation and disease resistanc.</title>
        <authorList>
            <person name="Yuan L."/>
        </authorList>
    </citation>
    <scope>NUCLEOTIDE SEQUENCE [LARGE SCALE GENOMIC DNA]</scope>
    <source>
        <strain evidence="1">ZHUSHIDOU_FW_LH</strain>
        <tissue evidence="1">Leaf</tissue>
    </source>
</reference>
<organism evidence="1 2">
    <name type="scientific">Crotalaria pallida</name>
    <name type="common">Smooth rattlebox</name>
    <name type="synonym">Crotalaria striata</name>
    <dbReference type="NCBI Taxonomy" id="3830"/>
    <lineage>
        <taxon>Eukaryota</taxon>
        <taxon>Viridiplantae</taxon>
        <taxon>Streptophyta</taxon>
        <taxon>Embryophyta</taxon>
        <taxon>Tracheophyta</taxon>
        <taxon>Spermatophyta</taxon>
        <taxon>Magnoliopsida</taxon>
        <taxon>eudicotyledons</taxon>
        <taxon>Gunneridae</taxon>
        <taxon>Pentapetalae</taxon>
        <taxon>rosids</taxon>
        <taxon>fabids</taxon>
        <taxon>Fabales</taxon>
        <taxon>Fabaceae</taxon>
        <taxon>Papilionoideae</taxon>
        <taxon>50 kb inversion clade</taxon>
        <taxon>genistoids sensu lato</taxon>
        <taxon>core genistoids</taxon>
        <taxon>Crotalarieae</taxon>
        <taxon>Crotalaria</taxon>
    </lineage>
</organism>
<protein>
    <submittedName>
        <fullName evidence="1">Uncharacterized protein</fullName>
    </submittedName>
</protein>
<sequence>MFYITVDFHVGNPFAIPFSLCLEVSLSCNHPTEAFVVRKDCGDPRKKMLKVSFALAYVLNRLSTSMSISCFECRKQFVSMETVSYGSAPCCQVVNSKWKSVEK</sequence>
<name>A0AAN9EHK3_CROPI</name>
<dbReference type="AlphaFoldDB" id="A0AAN9EHK3"/>